<keyword evidence="1" id="KW-0805">Transcription regulation</keyword>
<organism evidence="5 6">
    <name type="scientific">Polaromonas jejuensis</name>
    <dbReference type="NCBI Taxonomy" id="457502"/>
    <lineage>
        <taxon>Bacteria</taxon>
        <taxon>Pseudomonadati</taxon>
        <taxon>Pseudomonadota</taxon>
        <taxon>Betaproteobacteria</taxon>
        <taxon>Burkholderiales</taxon>
        <taxon>Comamonadaceae</taxon>
        <taxon>Polaromonas</taxon>
    </lineage>
</organism>
<dbReference type="SUPFAM" id="SSF46785">
    <property type="entry name" value="Winged helix' DNA-binding domain"/>
    <property type="match status" value="1"/>
</dbReference>
<dbReference type="SMART" id="SM00345">
    <property type="entry name" value="HTH_GNTR"/>
    <property type="match status" value="1"/>
</dbReference>
<keyword evidence="6" id="KW-1185">Reference proteome</keyword>
<dbReference type="Proteomes" id="UP001596084">
    <property type="component" value="Unassembled WGS sequence"/>
</dbReference>
<evidence type="ECO:0000259" key="4">
    <source>
        <dbReference type="PROSITE" id="PS50949"/>
    </source>
</evidence>
<dbReference type="PANTHER" id="PTHR43537">
    <property type="entry name" value="TRANSCRIPTIONAL REGULATOR, GNTR FAMILY"/>
    <property type="match status" value="1"/>
</dbReference>
<evidence type="ECO:0000313" key="6">
    <source>
        <dbReference type="Proteomes" id="UP001596084"/>
    </source>
</evidence>
<dbReference type="InterPro" id="IPR036390">
    <property type="entry name" value="WH_DNA-bd_sf"/>
</dbReference>
<name>A0ABW0Q5D5_9BURK</name>
<gene>
    <name evidence="5" type="ORF">ACFPP7_02580</name>
</gene>
<keyword evidence="2" id="KW-0238">DNA-binding</keyword>
<feature type="domain" description="HTH gntR-type" evidence="4">
    <location>
        <begin position="14"/>
        <end position="81"/>
    </location>
</feature>
<evidence type="ECO:0000256" key="3">
    <source>
        <dbReference type="ARBA" id="ARBA00023163"/>
    </source>
</evidence>
<dbReference type="Pfam" id="PF00392">
    <property type="entry name" value="GntR"/>
    <property type="match status" value="1"/>
</dbReference>
<comment type="caution">
    <text evidence="5">The sequence shown here is derived from an EMBL/GenBank/DDBJ whole genome shotgun (WGS) entry which is preliminary data.</text>
</comment>
<evidence type="ECO:0000256" key="1">
    <source>
        <dbReference type="ARBA" id="ARBA00023015"/>
    </source>
</evidence>
<protein>
    <submittedName>
        <fullName evidence="5">GntR family transcriptional regulator</fullName>
    </submittedName>
</protein>
<accession>A0ABW0Q5D5</accession>
<dbReference type="Pfam" id="PF07729">
    <property type="entry name" value="FCD"/>
    <property type="match status" value="1"/>
</dbReference>
<proteinExistence type="predicted"/>
<dbReference type="SMART" id="SM00895">
    <property type="entry name" value="FCD"/>
    <property type="match status" value="1"/>
</dbReference>
<dbReference type="EMBL" id="JBHSMX010000004">
    <property type="protein sequence ID" value="MFC5519806.1"/>
    <property type="molecule type" value="Genomic_DNA"/>
</dbReference>
<dbReference type="Gene3D" id="1.20.120.530">
    <property type="entry name" value="GntR ligand-binding domain-like"/>
    <property type="match status" value="1"/>
</dbReference>
<dbReference type="Gene3D" id="1.10.10.10">
    <property type="entry name" value="Winged helix-like DNA-binding domain superfamily/Winged helix DNA-binding domain"/>
    <property type="match status" value="1"/>
</dbReference>
<evidence type="ECO:0000313" key="5">
    <source>
        <dbReference type="EMBL" id="MFC5519806.1"/>
    </source>
</evidence>
<dbReference type="InterPro" id="IPR036388">
    <property type="entry name" value="WH-like_DNA-bd_sf"/>
</dbReference>
<evidence type="ECO:0000256" key="2">
    <source>
        <dbReference type="ARBA" id="ARBA00023125"/>
    </source>
</evidence>
<dbReference type="SUPFAM" id="SSF48008">
    <property type="entry name" value="GntR ligand-binding domain-like"/>
    <property type="match status" value="1"/>
</dbReference>
<dbReference type="InterPro" id="IPR008920">
    <property type="entry name" value="TF_FadR/GntR_C"/>
</dbReference>
<keyword evidence="3" id="KW-0804">Transcription</keyword>
<dbReference type="PRINTS" id="PR00035">
    <property type="entry name" value="HTHGNTR"/>
</dbReference>
<dbReference type="PANTHER" id="PTHR43537:SF50">
    <property type="entry name" value="TRANSCRIPTIONAL REGULATORY PROTEIN"/>
    <property type="match status" value="1"/>
</dbReference>
<sequence length="230" mass="25551">MDNVLDAGIEVARDTLQQRVAIRLRELLIQGVLAPGAKLNERELCERLGVSRTPLREAIRLLAAEGLITLDPGRGAFAPVFSLADVAHTFDVLAVLEGLAAELAASQITEAELEELQALQLEMQAAFERHDLPHYYRANARTHELLSTASRNPVLRATWQQLNARMHALRFRSNQDEAKWAQALNEHALMIEALQARDGPALRDLLVHHLHRKRDAVLEQLAIASAAKPV</sequence>
<dbReference type="InterPro" id="IPR011711">
    <property type="entry name" value="GntR_C"/>
</dbReference>
<reference evidence="6" key="1">
    <citation type="journal article" date="2019" name="Int. J. Syst. Evol. Microbiol.">
        <title>The Global Catalogue of Microorganisms (GCM) 10K type strain sequencing project: providing services to taxonomists for standard genome sequencing and annotation.</title>
        <authorList>
            <consortium name="The Broad Institute Genomics Platform"/>
            <consortium name="The Broad Institute Genome Sequencing Center for Infectious Disease"/>
            <person name="Wu L."/>
            <person name="Ma J."/>
        </authorList>
    </citation>
    <scope>NUCLEOTIDE SEQUENCE [LARGE SCALE GENOMIC DNA]</scope>
    <source>
        <strain evidence="6">CGMCC 4.7277</strain>
    </source>
</reference>
<dbReference type="CDD" id="cd07377">
    <property type="entry name" value="WHTH_GntR"/>
    <property type="match status" value="1"/>
</dbReference>
<dbReference type="PROSITE" id="PS50949">
    <property type="entry name" value="HTH_GNTR"/>
    <property type="match status" value="1"/>
</dbReference>
<dbReference type="InterPro" id="IPR000524">
    <property type="entry name" value="Tscrpt_reg_HTH_GntR"/>
</dbReference>
<dbReference type="RefSeq" id="WP_068834944.1">
    <property type="nucleotide sequence ID" value="NZ_JBHSMX010000004.1"/>
</dbReference>